<organism evidence="2 3">
    <name type="scientific">Streptomyces pratens</name>
    <dbReference type="NCBI Taxonomy" id="887456"/>
    <lineage>
        <taxon>Bacteria</taxon>
        <taxon>Bacillati</taxon>
        <taxon>Actinomycetota</taxon>
        <taxon>Actinomycetes</taxon>
        <taxon>Kitasatosporales</taxon>
        <taxon>Streptomycetaceae</taxon>
        <taxon>Streptomyces</taxon>
    </lineage>
</organism>
<keyword evidence="3" id="KW-1185">Reference proteome</keyword>
<feature type="compositionally biased region" description="Basic and acidic residues" evidence="1">
    <location>
        <begin position="69"/>
        <end position="83"/>
    </location>
</feature>
<dbReference type="EMBL" id="JBHSPT010000116">
    <property type="protein sequence ID" value="MFC6060323.1"/>
    <property type="molecule type" value="Genomic_DNA"/>
</dbReference>
<name>A0ABW1MB00_9ACTN</name>
<evidence type="ECO:0000256" key="1">
    <source>
        <dbReference type="SAM" id="MobiDB-lite"/>
    </source>
</evidence>
<feature type="region of interest" description="Disordered" evidence="1">
    <location>
        <begin position="62"/>
        <end position="101"/>
    </location>
</feature>
<sequence length="101" mass="10820">MADVLVEMRLRWYEGRAVGGEVRGPVNEPVIRRWCEAMGTTNPVYARPGAIASPTVLQMWTMGGLGGRPHGENRPEGWQDRQSGKGGGVARMTGAGCRPGG</sequence>
<evidence type="ECO:0000313" key="2">
    <source>
        <dbReference type="EMBL" id="MFC6060323.1"/>
    </source>
</evidence>
<reference evidence="3" key="1">
    <citation type="journal article" date="2019" name="Int. J. Syst. Evol. Microbiol.">
        <title>The Global Catalogue of Microorganisms (GCM) 10K type strain sequencing project: providing services to taxonomists for standard genome sequencing and annotation.</title>
        <authorList>
            <consortium name="The Broad Institute Genomics Platform"/>
            <consortium name="The Broad Institute Genome Sequencing Center for Infectious Disease"/>
            <person name="Wu L."/>
            <person name="Ma J."/>
        </authorList>
    </citation>
    <scope>NUCLEOTIDE SEQUENCE [LARGE SCALE GENOMIC DNA]</scope>
    <source>
        <strain evidence="3">JCM 12763</strain>
    </source>
</reference>
<dbReference type="Proteomes" id="UP001596242">
    <property type="component" value="Unassembled WGS sequence"/>
</dbReference>
<accession>A0ABW1MB00</accession>
<gene>
    <name evidence="2" type="ORF">ACFP50_34480</name>
</gene>
<dbReference type="Gene3D" id="3.10.129.10">
    <property type="entry name" value="Hotdog Thioesterase"/>
    <property type="match status" value="1"/>
</dbReference>
<comment type="caution">
    <text evidence="2">The sequence shown here is derived from an EMBL/GenBank/DDBJ whole genome shotgun (WGS) entry which is preliminary data.</text>
</comment>
<protein>
    <submittedName>
        <fullName evidence="2">Uncharacterized protein</fullName>
    </submittedName>
</protein>
<dbReference type="RefSeq" id="WP_386406177.1">
    <property type="nucleotide sequence ID" value="NZ_JBHSPT010000116.1"/>
</dbReference>
<proteinExistence type="predicted"/>
<evidence type="ECO:0000313" key="3">
    <source>
        <dbReference type="Proteomes" id="UP001596242"/>
    </source>
</evidence>